<proteinExistence type="predicted"/>
<evidence type="ECO:0000313" key="2">
    <source>
        <dbReference type="Proteomes" id="UP000827976"/>
    </source>
</evidence>
<dbReference type="Proteomes" id="UP000827976">
    <property type="component" value="Chromosome 5"/>
</dbReference>
<dbReference type="EMBL" id="CM037015">
    <property type="protein sequence ID" value="KAH7682659.1"/>
    <property type="molecule type" value="Genomic_DNA"/>
</dbReference>
<accession>A0ACB7W5L4</accession>
<keyword evidence="2" id="KW-1185">Reference proteome</keyword>
<name>A0ACB7W5L4_DIOAL</name>
<sequence length="351" mass="38402">MAKREKKEHLARVLDSHIHNIEETLQMLERPAVSQKVDWSEVTKVGDEISKQATVAGMLWNGEHDVKNLESNMGVYINLLQGFLLLCHSSSAGAGPTLHACMVASARNIVDRSLKLFKEAVSFCDSDNANKRQTIPQLSGSVWEACDALKKTPTTNCIAIGRAITQLAVSMKDVLREMKELKPTQNDSSDGPPTDATDEDGSFSEGDLGDDLSTEEMEIAQLATDVVTNALTAFKEIIRFITGLLRKSNRDSAEKEYVDSLERILSHCQEMGSEVNDLGACVYPPQEISQMKLITKKIDGLVDNIHEAVETLNGSPEDLYGALTVLKNSLIKLLCALGDVDLAPKMESLAV</sequence>
<organism evidence="1 2">
    <name type="scientific">Dioscorea alata</name>
    <name type="common">Purple yam</name>
    <dbReference type="NCBI Taxonomy" id="55571"/>
    <lineage>
        <taxon>Eukaryota</taxon>
        <taxon>Viridiplantae</taxon>
        <taxon>Streptophyta</taxon>
        <taxon>Embryophyta</taxon>
        <taxon>Tracheophyta</taxon>
        <taxon>Spermatophyta</taxon>
        <taxon>Magnoliopsida</taxon>
        <taxon>Liliopsida</taxon>
        <taxon>Dioscoreales</taxon>
        <taxon>Dioscoreaceae</taxon>
        <taxon>Dioscorea</taxon>
    </lineage>
</organism>
<reference evidence="2" key="1">
    <citation type="journal article" date="2022" name="Nat. Commun.">
        <title>Chromosome evolution and the genetic basis of agronomically important traits in greater yam.</title>
        <authorList>
            <person name="Bredeson J.V."/>
            <person name="Lyons J.B."/>
            <person name="Oniyinde I.O."/>
            <person name="Okereke N.R."/>
            <person name="Kolade O."/>
            <person name="Nnabue I."/>
            <person name="Nwadili C.O."/>
            <person name="Hribova E."/>
            <person name="Parker M."/>
            <person name="Nwogha J."/>
            <person name="Shu S."/>
            <person name="Carlson J."/>
            <person name="Kariba R."/>
            <person name="Muthemba S."/>
            <person name="Knop K."/>
            <person name="Barton G.J."/>
            <person name="Sherwood A.V."/>
            <person name="Lopez-Montes A."/>
            <person name="Asiedu R."/>
            <person name="Jamnadass R."/>
            <person name="Muchugi A."/>
            <person name="Goodstein D."/>
            <person name="Egesi C.N."/>
            <person name="Featherston J."/>
            <person name="Asfaw A."/>
            <person name="Simpson G.G."/>
            <person name="Dolezel J."/>
            <person name="Hendre P.S."/>
            <person name="Van Deynze A."/>
            <person name="Kumar P.L."/>
            <person name="Obidiegwu J.E."/>
            <person name="Bhattacharjee R."/>
            <person name="Rokhsar D.S."/>
        </authorList>
    </citation>
    <scope>NUCLEOTIDE SEQUENCE [LARGE SCALE GENOMIC DNA]</scope>
    <source>
        <strain evidence="2">cv. TDa95/00328</strain>
    </source>
</reference>
<protein>
    <submittedName>
        <fullName evidence="1">Cyclin-D1-binding protein 1</fullName>
    </submittedName>
</protein>
<evidence type="ECO:0000313" key="1">
    <source>
        <dbReference type="EMBL" id="KAH7682659.1"/>
    </source>
</evidence>
<comment type="caution">
    <text evidence="1">The sequence shown here is derived from an EMBL/GenBank/DDBJ whole genome shotgun (WGS) entry which is preliminary data.</text>
</comment>
<gene>
    <name evidence="1" type="ORF">IHE45_05G136200</name>
</gene>